<protein>
    <submittedName>
        <fullName evidence="1">Uncharacterized protein</fullName>
    </submittedName>
</protein>
<dbReference type="Proteomes" id="UP000076761">
    <property type="component" value="Unassembled WGS sequence"/>
</dbReference>
<evidence type="ECO:0000313" key="2">
    <source>
        <dbReference type="Proteomes" id="UP000076761"/>
    </source>
</evidence>
<organism evidence="1 2">
    <name type="scientific">Neolentinus lepideus HHB14362 ss-1</name>
    <dbReference type="NCBI Taxonomy" id="1314782"/>
    <lineage>
        <taxon>Eukaryota</taxon>
        <taxon>Fungi</taxon>
        <taxon>Dikarya</taxon>
        <taxon>Basidiomycota</taxon>
        <taxon>Agaricomycotina</taxon>
        <taxon>Agaricomycetes</taxon>
        <taxon>Gloeophyllales</taxon>
        <taxon>Gloeophyllaceae</taxon>
        <taxon>Neolentinus</taxon>
    </lineage>
</organism>
<dbReference type="AlphaFoldDB" id="A0A165U9M0"/>
<gene>
    <name evidence="1" type="ORF">NEOLEDRAFT_1059949</name>
</gene>
<name>A0A165U9M0_9AGAM</name>
<dbReference type="InParanoid" id="A0A165U9M0"/>
<accession>A0A165U9M0</accession>
<reference evidence="1 2" key="1">
    <citation type="journal article" date="2016" name="Mol. Biol. Evol.">
        <title>Comparative Genomics of Early-Diverging Mushroom-Forming Fungi Provides Insights into the Origins of Lignocellulose Decay Capabilities.</title>
        <authorList>
            <person name="Nagy L.G."/>
            <person name="Riley R."/>
            <person name="Tritt A."/>
            <person name="Adam C."/>
            <person name="Daum C."/>
            <person name="Floudas D."/>
            <person name="Sun H."/>
            <person name="Yadav J.S."/>
            <person name="Pangilinan J."/>
            <person name="Larsson K.H."/>
            <person name="Matsuura K."/>
            <person name="Barry K."/>
            <person name="Labutti K."/>
            <person name="Kuo R."/>
            <person name="Ohm R.A."/>
            <person name="Bhattacharya S.S."/>
            <person name="Shirouzu T."/>
            <person name="Yoshinaga Y."/>
            <person name="Martin F.M."/>
            <person name="Grigoriev I.V."/>
            <person name="Hibbett D.S."/>
        </authorList>
    </citation>
    <scope>NUCLEOTIDE SEQUENCE [LARGE SCALE GENOMIC DNA]</scope>
    <source>
        <strain evidence="1 2">HHB14362 ss-1</strain>
    </source>
</reference>
<proteinExistence type="predicted"/>
<keyword evidence="2" id="KW-1185">Reference proteome</keyword>
<dbReference type="OrthoDB" id="3212455at2759"/>
<sequence length="130" mass="14790">MMDKGTLAVAVVHRQVMIVQATRTHAIRDQWLDVHTYTPFGDRLFLASNVPQARISSCDILTIFPSTDVFRVPVNGMLELPPKAFSEYLELSACCFTRHENLWKAHINKGNEVKQKWWKGSPRSSVICSC</sequence>
<evidence type="ECO:0000313" key="1">
    <source>
        <dbReference type="EMBL" id="KZT27836.1"/>
    </source>
</evidence>
<dbReference type="EMBL" id="KV425560">
    <property type="protein sequence ID" value="KZT27836.1"/>
    <property type="molecule type" value="Genomic_DNA"/>
</dbReference>